<reference evidence="3 4" key="1">
    <citation type="submission" date="2019-03" db="EMBL/GenBank/DDBJ databases">
        <title>Sequencing 23 genomes of Wallemia ichthyophaga.</title>
        <authorList>
            <person name="Gostincar C."/>
        </authorList>
    </citation>
    <scope>NUCLEOTIDE SEQUENCE [LARGE SCALE GENOMIC DNA]</scope>
    <source>
        <strain evidence="3 4">EXF-6200</strain>
    </source>
</reference>
<dbReference type="InterPro" id="IPR013944">
    <property type="entry name" value="OxRdtase_put_C"/>
</dbReference>
<dbReference type="Gene3D" id="3.30.360.10">
    <property type="entry name" value="Dihydrodipicolinate Reductase, domain 2"/>
    <property type="match status" value="1"/>
</dbReference>
<gene>
    <name evidence="3" type="ORF">E3P86_03793</name>
</gene>
<dbReference type="Proteomes" id="UP000310689">
    <property type="component" value="Unassembled WGS sequence"/>
</dbReference>
<dbReference type="Pfam" id="PF08635">
    <property type="entry name" value="ox_reductase_C"/>
    <property type="match status" value="1"/>
</dbReference>
<organism evidence="3 4">
    <name type="scientific">Wallemia ichthyophaga</name>
    <dbReference type="NCBI Taxonomy" id="245174"/>
    <lineage>
        <taxon>Eukaryota</taxon>
        <taxon>Fungi</taxon>
        <taxon>Dikarya</taxon>
        <taxon>Basidiomycota</taxon>
        <taxon>Wallemiomycotina</taxon>
        <taxon>Wallemiomycetes</taxon>
        <taxon>Wallemiales</taxon>
        <taxon>Wallemiaceae</taxon>
        <taxon>Wallemia</taxon>
    </lineage>
</organism>
<protein>
    <recommendedName>
        <fullName evidence="5">Gfo/Idh/MocA-like oxidoreductase N-terminal domain-containing protein</fullName>
    </recommendedName>
</protein>
<name>A0A4T0G4X1_WALIC</name>
<evidence type="ECO:0000259" key="1">
    <source>
        <dbReference type="Pfam" id="PF01408"/>
    </source>
</evidence>
<accession>A0A4T0G4X1</accession>
<evidence type="ECO:0000313" key="3">
    <source>
        <dbReference type="EMBL" id="TIB28823.1"/>
    </source>
</evidence>
<feature type="domain" description="Oxidoreductase putative C-terminal" evidence="2">
    <location>
        <begin position="175"/>
        <end position="316"/>
    </location>
</feature>
<proteinExistence type="predicted"/>
<dbReference type="InterPro" id="IPR000683">
    <property type="entry name" value="Gfo/Idh/MocA-like_OxRdtase_N"/>
</dbReference>
<evidence type="ECO:0000313" key="4">
    <source>
        <dbReference type="Proteomes" id="UP000310689"/>
    </source>
</evidence>
<feature type="domain" description="Gfo/Idh/MocA-like oxidoreductase N-terminal" evidence="1">
    <location>
        <begin position="25"/>
        <end position="172"/>
    </location>
</feature>
<dbReference type="PANTHER" id="PTHR43249:SF1">
    <property type="entry name" value="D-GLUCOSIDE 3-DEHYDROGENASE"/>
    <property type="match status" value="1"/>
</dbReference>
<dbReference type="InterPro" id="IPR036291">
    <property type="entry name" value="NAD(P)-bd_dom_sf"/>
</dbReference>
<dbReference type="PANTHER" id="PTHR43249">
    <property type="entry name" value="UDP-N-ACETYL-2-AMINO-2-DEOXY-D-GLUCURONATE OXIDASE"/>
    <property type="match status" value="1"/>
</dbReference>
<sequence>MAPQKHRRSSIEANPLLSGPQFNLIYVGAGAINFGTDEGPWNHSKRVEQKWGKRLNVVGIVDPNTAKADLELSKKRESFVADAYKNTKTFPTVAAARKELEGESFPHAIIVGAPPKFRGGLRTPADLELSILEHFPKVAMFIEKPVTTGPSEEAGEVGKRIAKTGNPVAVGYMLRYSKAVQAMIGLIEEKNLTVMCTSARYVMAYEKAVNIDWWDKSISCGPIVEQATHFCDLSRYFGGDVKLDSVQAHSVEWDEEPGQLSKQNIDESKVPAEQRIPRFTSASWKYTNGTVGSLIHGVALHDTDYYTELTVFADGYLLRLVDPYNNPTLYVRSPNSNAEKVQTFTNDDCFYSEISNWGDEIERQAEHKDEPIDHTILSSYEDAVKTYEFTWAIRLASERSRQ</sequence>
<dbReference type="Pfam" id="PF01408">
    <property type="entry name" value="GFO_IDH_MocA"/>
    <property type="match status" value="1"/>
</dbReference>
<dbReference type="InterPro" id="IPR052515">
    <property type="entry name" value="Gfo/Idh/MocA_Oxidoreductase"/>
</dbReference>
<dbReference type="SUPFAM" id="SSF55347">
    <property type="entry name" value="Glyceraldehyde-3-phosphate dehydrogenase-like, C-terminal domain"/>
    <property type="match status" value="1"/>
</dbReference>
<evidence type="ECO:0008006" key="5">
    <source>
        <dbReference type="Google" id="ProtNLM"/>
    </source>
</evidence>
<dbReference type="Gene3D" id="3.40.50.720">
    <property type="entry name" value="NAD(P)-binding Rossmann-like Domain"/>
    <property type="match status" value="1"/>
</dbReference>
<comment type="caution">
    <text evidence="3">The sequence shown here is derived from an EMBL/GenBank/DDBJ whole genome shotgun (WGS) entry which is preliminary data.</text>
</comment>
<dbReference type="GO" id="GO:0000166">
    <property type="term" value="F:nucleotide binding"/>
    <property type="evidence" value="ECO:0007669"/>
    <property type="project" value="InterPro"/>
</dbReference>
<dbReference type="AlphaFoldDB" id="A0A4T0G4X1"/>
<dbReference type="EMBL" id="SPOI01000322">
    <property type="protein sequence ID" value="TIB28823.1"/>
    <property type="molecule type" value="Genomic_DNA"/>
</dbReference>
<dbReference type="SUPFAM" id="SSF51735">
    <property type="entry name" value="NAD(P)-binding Rossmann-fold domains"/>
    <property type="match status" value="1"/>
</dbReference>
<evidence type="ECO:0000259" key="2">
    <source>
        <dbReference type="Pfam" id="PF08635"/>
    </source>
</evidence>